<comment type="caution">
    <text evidence="6">The sequence shown here is derived from an EMBL/GenBank/DDBJ whole genome shotgun (WGS) entry which is preliminary data.</text>
</comment>
<gene>
    <name evidence="6" type="ORF">GCM10009751_10080</name>
</gene>
<dbReference type="Gene3D" id="3.40.50.12780">
    <property type="entry name" value="N-terminal domain of ligase-like"/>
    <property type="match status" value="1"/>
</dbReference>
<dbReference type="PROSITE" id="PS00455">
    <property type="entry name" value="AMP_BINDING"/>
    <property type="match status" value="1"/>
</dbReference>
<evidence type="ECO:0000256" key="4">
    <source>
        <dbReference type="ARBA" id="ARBA00023098"/>
    </source>
</evidence>
<sequence length="540" mass="59109">MTPPKNIGVLYDWQAERGHRTVVHADRPADIAPGLGTSFDAAALATLVADTSAWLAAAGVERGSRVGIVKENHLDIQLLAAATARIGGLPATISALNRPDDIAIMLGKLEPAVVVIGTGALEKISRVENYPLAHVPHVVLGADPIPATSVRTARIADFSGAATPAVNLRPDDEPMMVTHTSGTTSTPKLVVHTADTNRAGTRVELLPIPGGVSNHRDTVLTSISFAHSRAYPFMIAQFRWAPANIVMVGDHSAAVAERMFERHRPTTVEATPNVYQHWVPIVRRRPELFGQVRMYINTFDTMHSSIARPFVEASRNPALMWGHSWGQSEVGPIALGIYTKRSLRPGAQGTGTHMNRLGIPWPGIAKVKVVDPVTMREQPRGTPGILMVKATSVCVDYLGDTDRWQDKRDGDWWNTGDYGTKDLLGRIHFLDRGVDRIEHSSAIEIETTLLERIPDAEEVVVLANGDDAPLAVVAMRDGTAFDRDHWTEITRDLPALAEPVVMPWADLPRTSTWKIRRNELRELLGENKVLAAHALDQRFI</sequence>
<keyword evidence="2" id="KW-0436">Ligase</keyword>
<reference evidence="6 7" key="1">
    <citation type="journal article" date="2019" name="Int. J. Syst. Evol. Microbiol.">
        <title>The Global Catalogue of Microorganisms (GCM) 10K type strain sequencing project: providing services to taxonomists for standard genome sequencing and annotation.</title>
        <authorList>
            <consortium name="The Broad Institute Genomics Platform"/>
            <consortium name="The Broad Institute Genome Sequencing Center for Infectious Disease"/>
            <person name="Wu L."/>
            <person name="Ma J."/>
        </authorList>
    </citation>
    <scope>NUCLEOTIDE SEQUENCE [LARGE SCALE GENOMIC DNA]</scope>
    <source>
        <strain evidence="6 7">JCM 14326</strain>
    </source>
</reference>
<evidence type="ECO:0000256" key="3">
    <source>
        <dbReference type="ARBA" id="ARBA00022832"/>
    </source>
</evidence>
<evidence type="ECO:0000259" key="5">
    <source>
        <dbReference type="Pfam" id="PF00501"/>
    </source>
</evidence>
<evidence type="ECO:0000313" key="6">
    <source>
        <dbReference type="EMBL" id="GAA1855210.1"/>
    </source>
</evidence>
<dbReference type="PANTHER" id="PTHR43859:SF4">
    <property type="entry name" value="BUTANOATE--COA LIGASE AAE1-RELATED"/>
    <property type="match status" value="1"/>
</dbReference>
<accession>A0ABN2N6K9</accession>
<keyword evidence="7" id="KW-1185">Reference proteome</keyword>
<organism evidence="6 7">
    <name type="scientific">Myceligenerans crystallogenes</name>
    <dbReference type="NCBI Taxonomy" id="316335"/>
    <lineage>
        <taxon>Bacteria</taxon>
        <taxon>Bacillati</taxon>
        <taxon>Actinomycetota</taxon>
        <taxon>Actinomycetes</taxon>
        <taxon>Micrococcales</taxon>
        <taxon>Promicromonosporaceae</taxon>
        <taxon>Myceligenerans</taxon>
    </lineage>
</organism>
<dbReference type="EMBL" id="BAAANL010000002">
    <property type="protein sequence ID" value="GAA1855210.1"/>
    <property type="molecule type" value="Genomic_DNA"/>
</dbReference>
<dbReference type="RefSeq" id="WP_344100204.1">
    <property type="nucleotide sequence ID" value="NZ_BAAANL010000002.1"/>
</dbReference>
<dbReference type="InterPro" id="IPR020845">
    <property type="entry name" value="AMP-binding_CS"/>
</dbReference>
<name>A0ABN2N6K9_9MICO</name>
<dbReference type="SUPFAM" id="SSF56801">
    <property type="entry name" value="Acetyl-CoA synthetase-like"/>
    <property type="match status" value="1"/>
</dbReference>
<comment type="similarity">
    <text evidence="1">Belongs to the ATP-dependent AMP-binding enzyme family.</text>
</comment>
<protein>
    <submittedName>
        <fullName evidence="6">AMP-binding protein</fullName>
    </submittedName>
</protein>
<dbReference type="InterPro" id="IPR042099">
    <property type="entry name" value="ANL_N_sf"/>
</dbReference>
<proteinExistence type="inferred from homology"/>
<dbReference type="InterPro" id="IPR045851">
    <property type="entry name" value="AMP-bd_C_sf"/>
</dbReference>
<keyword evidence="4" id="KW-0443">Lipid metabolism</keyword>
<evidence type="ECO:0000256" key="1">
    <source>
        <dbReference type="ARBA" id="ARBA00006432"/>
    </source>
</evidence>
<dbReference type="PANTHER" id="PTHR43859">
    <property type="entry name" value="ACYL-ACTIVATING ENZYME"/>
    <property type="match status" value="1"/>
</dbReference>
<evidence type="ECO:0000313" key="7">
    <source>
        <dbReference type="Proteomes" id="UP001501094"/>
    </source>
</evidence>
<dbReference type="Proteomes" id="UP001501094">
    <property type="component" value="Unassembled WGS sequence"/>
</dbReference>
<dbReference type="InterPro" id="IPR000873">
    <property type="entry name" value="AMP-dep_synth/lig_dom"/>
</dbReference>
<dbReference type="Pfam" id="PF00501">
    <property type="entry name" value="AMP-binding"/>
    <property type="match status" value="1"/>
</dbReference>
<evidence type="ECO:0000256" key="2">
    <source>
        <dbReference type="ARBA" id="ARBA00022598"/>
    </source>
</evidence>
<keyword evidence="3" id="KW-0276">Fatty acid metabolism</keyword>
<dbReference type="Gene3D" id="3.30.300.30">
    <property type="match status" value="1"/>
</dbReference>
<feature type="domain" description="AMP-dependent synthetase/ligase" evidence="5">
    <location>
        <begin position="24"/>
        <end position="397"/>
    </location>
</feature>